<name>A0A9R0HW26_SPIOL</name>
<evidence type="ECO:0000313" key="4">
    <source>
        <dbReference type="RefSeq" id="XP_021838086.1"/>
    </source>
</evidence>
<dbReference type="PANTHER" id="PTHR23076">
    <property type="entry name" value="METALLOPROTEASE M41 FTSH"/>
    <property type="match status" value="1"/>
</dbReference>
<dbReference type="InterPro" id="IPR000642">
    <property type="entry name" value="Peptidase_M41"/>
</dbReference>
<evidence type="ECO:0000313" key="5">
    <source>
        <dbReference type="RefSeq" id="XP_021838087.1"/>
    </source>
</evidence>
<dbReference type="OrthoDB" id="1713939at2759"/>
<dbReference type="Pfam" id="PF01434">
    <property type="entry name" value="Peptidase_M41"/>
    <property type="match status" value="1"/>
</dbReference>
<dbReference type="GO" id="GO:0009535">
    <property type="term" value="C:chloroplast thylakoid membrane"/>
    <property type="evidence" value="ECO:0007669"/>
    <property type="project" value="TreeGrafter"/>
</dbReference>
<dbReference type="InterPro" id="IPR037219">
    <property type="entry name" value="Peptidase_M41-like"/>
</dbReference>
<dbReference type="GO" id="GO:0006508">
    <property type="term" value="P:proteolysis"/>
    <property type="evidence" value="ECO:0007669"/>
    <property type="project" value="InterPro"/>
</dbReference>
<dbReference type="GO" id="GO:0004222">
    <property type="term" value="F:metalloendopeptidase activity"/>
    <property type="evidence" value="ECO:0007669"/>
    <property type="project" value="InterPro"/>
</dbReference>
<evidence type="ECO:0000313" key="3">
    <source>
        <dbReference type="Proteomes" id="UP000813463"/>
    </source>
</evidence>
<dbReference type="RefSeq" id="XP_021838086.1">
    <property type="nucleotide sequence ID" value="XM_021982394.1"/>
</dbReference>
<dbReference type="GeneID" id="110777805"/>
<keyword evidence="3" id="KW-1185">Reference proteome</keyword>
<reference evidence="4 5" key="2">
    <citation type="submission" date="2025-04" db="UniProtKB">
        <authorList>
            <consortium name="RefSeq"/>
        </authorList>
    </citation>
    <scope>IDENTIFICATION</scope>
</reference>
<dbReference type="SUPFAM" id="SSF140990">
    <property type="entry name" value="FtsH protease domain-like"/>
    <property type="match status" value="1"/>
</dbReference>
<dbReference type="RefSeq" id="XP_021838087.1">
    <property type="nucleotide sequence ID" value="XM_021982395.1"/>
</dbReference>
<protein>
    <submittedName>
        <fullName evidence="4 5">ATP-dependent zinc metalloprotease FTSH, chloroplastic-like isoform X1</fullName>
    </submittedName>
</protein>
<evidence type="ECO:0000259" key="2">
    <source>
        <dbReference type="Pfam" id="PF01434"/>
    </source>
</evidence>
<dbReference type="AlphaFoldDB" id="A0A9R0HW26"/>
<gene>
    <name evidence="4 5" type="primary">LOC110777805</name>
</gene>
<organism evidence="3 5">
    <name type="scientific">Spinacia oleracea</name>
    <name type="common">Spinach</name>
    <dbReference type="NCBI Taxonomy" id="3562"/>
    <lineage>
        <taxon>Eukaryota</taxon>
        <taxon>Viridiplantae</taxon>
        <taxon>Streptophyta</taxon>
        <taxon>Embryophyta</taxon>
        <taxon>Tracheophyta</taxon>
        <taxon>Spermatophyta</taxon>
        <taxon>Magnoliopsida</taxon>
        <taxon>eudicotyledons</taxon>
        <taxon>Gunneridae</taxon>
        <taxon>Pentapetalae</taxon>
        <taxon>Caryophyllales</taxon>
        <taxon>Chenopodiaceae</taxon>
        <taxon>Chenopodioideae</taxon>
        <taxon>Anserineae</taxon>
        <taxon>Spinacia</taxon>
    </lineage>
</organism>
<sequence length="142" mass="15460">MPEYDPVPKISIILGQAGGLKFFAPSEERLESGLYSRSYLENQMDVALSGRVADEVIFGENTVVTGASSDFMQVSRVARQRIERFGFSKKIGQLAVSGAGGNSFLGQQCSKTGECRLENGRMQLLKNIVRGATIWTCVCTSL</sequence>
<dbReference type="GO" id="GO:0005524">
    <property type="term" value="F:ATP binding"/>
    <property type="evidence" value="ECO:0007669"/>
    <property type="project" value="InterPro"/>
</dbReference>
<evidence type="ECO:0000256" key="1">
    <source>
        <dbReference type="ARBA" id="ARBA00004370"/>
    </source>
</evidence>
<dbReference type="PANTHER" id="PTHR23076:SF113">
    <property type="entry name" value="ATP-DEPENDENT ZINC METALLOPROTEASE FTSH 1, CHLOROPLASTIC-RELATED"/>
    <property type="match status" value="1"/>
</dbReference>
<proteinExistence type="predicted"/>
<reference evidence="3" key="1">
    <citation type="journal article" date="2021" name="Nat. Commun.">
        <title>Genomic analyses provide insights into spinach domestication and the genetic basis of agronomic traits.</title>
        <authorList>
            <person name="Cai X."/>
            <person name="Sun X."/>
            <person name="Xu C."/>
            <person name="Sun H."/>
            <person name="Wang X."/>
            <person name="Ge C."/>
            <person name="Zhang Z."/>
            <person name="Wang Q."/>
            <person name="Fei Z."/>
            <person name="Jiao C."/>
            <person name="Wang Q."/>
        </authorList>
    </citation>
    <scope>NUCLEOTIDE SEQUENCE [LARGE SCALE GENOMIC DNA]</scope>
    <source>
        <strain evidence="3">cv. Varoflay</strain>
    </source>
</reference>
<accession>A0A9R0HW26</accession>
<dbReference type="Proteomes" id="UP000813463">
    <property type="component" value="Chromosome 5"/>
</dbReference>
<feature type="domain" description="Peptidase M41" evidence="2">
    <location>
        <begin position="1"/>
        <end position="112"/>
    </location>
</feature>
<comment type="subcellular location">
    <subcellularLocation>
        <location evidence="1">Membrane</location>
    </subcellularLocation>
</comment>
<dbReference type="KEGG" id="soe:110777805"/>
<dbReference type="GO" id="GO:0004176">
    <property type="term" value="F:ATP-dependent peptidase activity"/>
    <property type="evidence" value="ECO:0007669"/>
    <property type="project" value="InterPro"/>
</dbReference>
<dbReference type="Gene3D" id="1.20.58.760">
    <property type="entry name" value="Peptidase M41"/>
    <property type="match status" value="1"/>
</dbReference>